<accession>A0AAJ0HTC7</accession>
<comment type="caution">
    <text evidence="3">The sequence shown here is derived from an EMBL/GenBank/DDBJ whole genome shotgun (WGS) entry which is preliminary data.</text>
</comment>
<dbReference type="Proteomes" id="UP001275084">
    <property type="component" value="Unassembled WGS sequence"/>
</dbReference>
<feature type="transmembrane region" description="Helical" evidence="2">
    <location>
        <begin position="320"/>
        <end position="337"/>
    </location>
</feature>
<dbReference type="EMBL" id="JAUIQD010000001">
    <property type="protein sequence ID" value="KAK3362525.1"/>
    <property type="molecule type" value="Genomic_DNA"/>
</dbReference>
<feature type="region of interest" description="Disordered" evidence="1">
    <location>
        <begin position="137"/>
        <end position="165"/>
    </location>
</feature>
<name>A0AAJ0HTC7_9PEZI</name>
<keyword evidence="2" id="KW-0472">Membrane</keyword>
<keyword evidence="2" id="KW-0812">Transmembrane</keyword>
<keyword evidence="2" id="KW-1133">Transmembrane helix</keyword>
<sequence>MSFLQRFGLGNSTAPTKSKEVDVSKSGNPTSRPWLTRIYGMITTLIITVALIGVVIFIRKTLPGSSDSEFSVGALIPRDGGNLGERATSLPPVLLDVPTSGSIVECSTRVIPGRMAKRQGYEVVECTTSYFATTLSSAEPSSTAPPQPLSSTNPSGITSAPLSSVPSSLPPVSSFVNPCEETALQCYPQETGGDICVIETYQIEGCYTSIMAHQSTSSSPCMETVLQCYPQETGDDICGFETQYIEGCVVSHQQTISSFPSGITSAPPFLSALPDACIPPSSLLCSSVEETLVDKPGLRYTLGSGFNSIFRFSASLTSPLVHAFIGAFIGTLISAFIDNFVTSLVGAFVGAFVDNFITTFIPPSPRGLRGSQRGMQYLL</sequence>
<feature type="transmembrane region" description="Helical" evidence="2">
    <location>
        <begin position="38"/>
        <end position="58"/>
    </location>
</feature>
<feature type="region of interest" description="Disordered" evidence="1">
    <location>
        <begin position="1"/>
        <end position="28"/>
    </location>
</feature>
<dbReference type="AlphaFoldDB" id="A0AAJ0HTC7"/>
<proteinExistence type="predicted"/>
<protein>
    <submittedName>
        <fullName evidence="3">Uncharacterized protein</fullName>
    </submittedName>
</protein>
<reference evidence="3" key="1">
    <citation type="journal article" date="2023" name="Mol. Phylogenet. Evol.">
        <title>Genome-scale phylogeny and comparative genomics of the fungal order Sordariales.</title>
        <authorList>
            <person name="Hensen N."/>
            <person name="Bonometti L."/>
            <person name="Westerberg I."/>
            <person name="Brannstrom I.O."/>
            <person name="Guillou S."/>
            <person name="Cros-Aarteil S."/>
            <person name="Calhoun S."/>
            <person name="Haridas S."/>
            <person name="Kuo A."/>
            <person name="Mondo S."/>
            <person name="Pangilinan J."/>
            <person name="Riley R."/>
            <person name="LaButti K."/>
            <person name="Andreopoulos B."/>
            <person name="Lipzen A."/>
            <person name="Chen C."/>
            <person name="Yan M."/>
            <person name="Daum C."/>
            <person name="Ng V."/>
            <person name="Clum A."/>
            <person name="Steindorff A."/>
            <person name="Ohm R.A."/>
            <person name="Martin F."/>
            <person name="Silar P."/>
            <person name="Natvig D.O."/>
            <person name="Lalanne C."/>
            <person name="Gautier V."/>
            <person name="Ament-Velasquez S.L."/>
            <person name="Kruys A."/>
            <person name="Hutchinson M.I."/>
            <person name="Powell A.J."/>
            <person name="Barry K."/>
            <person name="Miller A.N."/>
            <person name="Grigoriev I.V."/>
            <person name="Debuchy R."/>
            <person name="Gladieux P."/>
            <person name="Hiltunen Thoren M."/>
            <person name="Johannesson H."/>
        </authorList>
    </citation>
    <scope>NUCLEOTIDE SEQUENCE</scope>
    <source>
        <strain evidence="3">CBS 955.72</strain>
    </source>
</reference>
<organism evidence="3 4">
    <name type="scientific">Lasiosphaeria hispida</name>
    <dbReference type="NCBI Taxonomy" id="260671"/>
    <lineage>
        <taxon>Eukaryota</taxon>
        <taxon>Fungi</taxon>
        <taxon>Dikarya</taxon>
        <taxon>Ascomycota</taxon>
        <taxon>Pezizomycotina</taxon>
        <taxon>Sordariomycetes</taxon>
        <taxon>Sordariomycetidae</taxon>
        <taxon>Sordariales</taxon>
        <taxon>Lasiosphaeriaceae</taxon>
        <taxon>Lasiosphaeria</taxon>
    </lineage>
</organism>
<feature type="compositionally biased region" description="Polar residues" evidence="1">
    <location>
        <begin position="149"/>
        <end position="160"/>
    </location>
</feature>
<evidence type="ECO:0000313" key="4">
    <source>
        <dbReference type="Proteomes" id="UP001275084"/>
    </source>
</evidence>
<keyword evidence="4" id="KW-1185">Reference proteome</keyword>
<evidence type="ECO:0000313" key="3">
    <source>
        <dbReference type="EMBL" id="KAK3362525.1"/>
    </source>
</evidence>
<gene>
    <name evidence="3" type="ORF">B0T25DRAFT_561593</name>
</gene>
<evidence type="ECO:0000256" key="2">
    <source>
        <dbReference type="SAM" id="Phobius"/>
    </source>
</evidence>
<reference evidence="3" key="2">
    <citation type="submission" date="2023-06" db="EMBL/GenBank/DDBJ databases">
        <authorList>
            <consortium name="Lawrence Berkeley National Laboratory"/>
            <person name="Haridas S."/>
            <person name="Hensen N."/>
            <person name="Bonometti L."/>
            <person name="Westerberg I."/>
            <person name="Brannstrom I.O."/>
            <person name="Guillou S."/>
            <person name="Cros-Aarteil S."/>
            <person name="Calhoun S."/>
            <person name="Kuo A."/>
            <person name="Mondo S."/>
            <person name="Pangilinan J."/>
            <person name="Riley R."/>
            <person name="Labutti K."/>
            <person name="Andreopoulos B."/>
            <person name="Lipzen A."/>
            <person name="Chen C."/>
            <person name="Yanf M."/>
            <person name="Daum C."/>
            <person name="Ng V."/>
            <person name="Clum A."/>
            <person name="Steindorff A."/>
            <person name="Ohm R."/>
            <person name="Martin F."/>
            <person name="Silar P."/>
            <person name="Natvig D."/>
            <person name="Lalanne C."/>
            <person name="Gautier V."/>
            <person name="Ament-Velasquez S.L."/>
            <person name="Kruys A."/>
            <person name="Hutchinson M.I."/>
            <person name="Powell A.J."/>
            <person name="Barry K."/>
            <person name="Miller A.N."/>
            <person name="Grigoriev I.V."/>
            <person name="Debuchy R."/>
            <person name="Gladieux P."/>
            <person name="Thoren M.H."/>
            <person name="Johannesson H."/>
        </authorList>
    </citation>
    <scope>NUCLEOTIDE SEQUENCE</scope>
    <source>
        <strain evidence="3">CBS 955.72</strain>
    </source>
</reference>
<evidence type="ECO:0000256" key="1">
    <source>
        <dbReference type="SAM" id="MobiDB-lite"/>
    </source>
</evidence>